<dbReference type="AlphaFoldDB" id="A0A1F7S0B3"/>
<name>A0A1F7S0B3_9BACT</name>
<evidence type="ECO:0000256" key="3">
    <source>
        <dbReference type="ARBA" id="ARBA00011245"/>
    </source>
</evidence>
<comment type="subcellular location">
    <subcellularLocation>
        <location evidence="1">Periplasm</location>
    </subcellularLocation>
</comment>
<evidence type="ECO:0000256" key="5">
    <source>
        <dbReference type="ARBA" id="ARBA00022448"/>
    </source>
</evidence>
<comment type="subunit">
    <text evidence="3">Monomer.</text>
</comment>
<evidence type="ECO:0000256" key="2">
    <source>
        <dbReference type="ARBA" id="ARBA00007615"/>
    </source>
</evidence>
<evidence type="ECO:0000256" key="4">
    <source>
        <dbReference type="ARBA" id="ARBA00014035"/>
    </source>
</evidence>
<dbReference type="EMBL" id="MGDF01000017">
    <property type="protein sequence ID" value="OGL47120.1"/>
    <property type="molecule type" value="Genomic_DNA"/>
</dbReference>
<keyword evidence="8" id="KW-0143">Chaperone</keyword>
<dbReference type="InterPro" id="IPR004564">
    <property type="entry name" value="OM_lipoprot_carrier_LolA-like"/>
</dbReference>
<dbReference type="Proteomes" id="UP000178435">
    <property type="component" value="Unassembled WGS sequence"/>
</dbReference>
<organism evidence="9 10">
    <name type="scientific">Candidatus Schekmanbacteria bacterium RBG_16_38_11</name>
    <dbReference type="NCBI Taxonomy" id="1817880"/>
    <lineage>
        <taxon>Bacteria</taxon>
        <taxon>Candidatus Schekmaniibacteriota</taxon>
    </lineage>
</organism>
<evidence type="ECO:0000256" key="7">
    <source>
        <dbReference type="ARBA" id="ARBA00022927"/>
    </source>
</evidence>
<keyword evidence="6" id="KW-0574">Periplasm</keyword>
<evidence type="ECO:0000313" key="10">
    <source>
        <dbReference type="Proteomes" id="UP000178435"/>
    </source>
</evidence>
<gene>
    <name evidence="9" type="ORF">A2149_06875</name>
</gene>
<keyword evidence="9" id="KW-0449">Lipoprotein</keyword>
<dbReference type="GO" id="GO:0042597">
    <property type="term" value="C:periplasmic space"/>
    <property type="evidence" value="ECO:0007669"/>
    <property type="project" value="UniProtKB-SubCell"/>
</dbReference>
<sequence>MPQSRYILIKSTNVLILFFSLSFFPIYSAYSETVKLADIVSRIQKKYEAVRELEANSNQETFNKTVDRKFKFRGKLYIKKPDKLRMEIKEPEEQLIVTNGSVLWIYIPENNQAVKEKMDGKNKSKLAITILAGMAKLDKEFKISKEGESGKSYMVGLVPKDPSSMIKKMELEIEKNNYNIRKVIVDDSFGNWTSYELTDVKINKGIPDSKFDFKVPESVEVVESMGN</sequence>
<evidence type="ECO:0000256" key="6">
    <source>
        <dbReference type="ARBA" id="ARBA00022764"/>
    </source>
</evidence>
<dbReference type="GO" id="GO:0042953">
    <property type="term" value="P:lipoprotein transport"/>
    <property type="evidence" value="ECO:0007669"/>
    <property type="project" value="InterPro"/>
</dbReference>
<evidence type="ECO:0000256" key="1">
    <source>
        <dbReference type="ARBA" id="ARBA00004418"/>
    </source>
</evidence>
<dbReference type="NCBIfam" id="TIGR00547">
    <property type="entry name" value="lolA"/>
    <property type="match status" value="1"/>
</dbReference>
<dbReference type="InterPro" id="IPR029046">
    <property type="entry name" value="LolA/LolB/LppX"/>
</dbReference>
<accession>A0A1F7S0B3</accession>
<dbReference type="Pfam" id="PF03548">
    <property type="entry name" value="LolA"/>
    <property type="match status" value="1"/>
</dbReference>
<comment type="similarity">
    <text evidence="2">Belongs to the LolA family.</text>
</comment>
<comment type="caution">
    <text evidence="9">The sequence shown here is derived from an EMBL/GenBank/DDBJ whole genome shotgun (WGS) entry which is preliminary data.</text>
</comment>
<dbReference type="CDD" id="cd16325">
    <property type="entry name" value="LolA"/>
    <property type="match status" value="1"/>
</dbReference>
<keyword evidence="7" id="KW-0653">Protein transport</keyword>
<dbReference type="PANTHER" id="PTHR35869">
    <property type="entry name" value="OUTER-MEMBRANE LIPOPROTEIN CARRIER PROTEIN"/>
    <property type="match status" value="1"/>
</dbReference>
<dbReference type="SUPFAM" id="SSF89392">
    <property type="entry name" value="Prokaryotic lipoproteins and lipoprotein localization factors"/>
    <property type="match status" value="1"/>
</dbReference>
<protein>
    <recommendedName>
        <fullName evidence="4">Outer-membrane lipoprotein carrier protein</fullName>
    </recommendedName>
</protein>
<proteinExistence type="inferred from homology"/>
<dbReference type="Gene3D" id="2.50.20.10">
    <property type="entry name" value="Lipoprotein localisation LolA/LolB/LppX"/>
    <property type="match status" value="1"/>
</dbReference>
<dbReference type="PANTHER" id="PTHR35869:SF1">
    <property type="entry name" value="OUTER-MEMBRANE LIPOPROTEIN CARRIER PROTEIN"/>
    <property type="match status" value="1"/>
</dbReference>
<keyword evidence="5" id="KW-0813">Transport</keyword>
<reference evidence="9 10" key="1">
    <citation type="journal article" date="2016" name="Nat. Commun.">
        <title>Thousands of microbial genomes shed light on interconnected biogeochemical processes in an aquifer system.</title>
        <authorList>
            <person name="Anantharaman K."/>
            <person name="Brown C.T."/>
            <person name="Hug L.A."/>
            <person name="Sharon I."/>
            <person name="Castelle C.J."/>
            <person name="Probst A.J."/>
            <person name="Thomas B.C."/>
            <person name="Singh A."/>
            <person name="Wilkins M.J."/>
            <person name="Karaoz U."/>
            <person name="Brodie E.L."/>
            <person name="Williams K.H."/>
            <person name="Hubbard S.S."/>
            <person name="Banfield J.F."/>
        </authorList>
    </citation>
    <scope>NUCLEOTIDE SEQUENCE [LARGE SCALE GENOMIC DNA]</scope>
</reference>
<dbReference type="InterPro" id="IPR018323">
    <property type="entry name" value="OM_lipoprot_carrier_LolA_Pbac"/>
</dbReference>
<evidence type="ECO:0000256" key="8">
    <source>
        <dbReference type="ARBA" id="ARBA00023186"/>
    </source>
</evidence>
<evidence type="ECO:0000313" key="9">
    <source>
        <dbReference type="EMBL" id="OGL47120.1"/>
    </source>
</evidence>